<sequence>MQHCFMKAPLSAVLATVVLSALLAGCADKTVEGGGYAGGAPTDVATATESAGEVEVAIPGDGTWRVGTDVEPGFYVAEGGEDCRWSRLGRMDVDYDDVIARGFVARPVVEIMDGDGGFHTDGCGAWTPLESYAGTVLEEVPGDGIWIVGADLEPGTYVAEGGDWCLWQRLLAFTPEHDSIIKGGSSRRATIGPDDVGFYTEGCGSWTRTG</sequence>
<dbReference type="EMBL" id="CADCUK010000087">
    <property type="protein sequence ID" value="CAA9371093.1"/>
    <property type="molecule type" value="Genomic_DNA"/>
</dbReference>
<proteinExistence type="predicted"/>
<gene>
    <name evidence="2" type="ORF">AVDCRST_MAG47-1233</name>
</gene>
<name>A0A6J4MWW2_9ACTN</name>
<feature type="chain" id="PRO_5038635369" description="Lipoprotein" evidence="1">
    <location>
        <begin position="27"/>
        <end position="210"/>
    </location>
</feature>
<protein>
    <recommendedName>
        <fullName evidence="3">Lipoprotein</fullName>
    </recommendedName>
</protein>
<evidence type="ECO:0008006" key="3">
    <source>
        <dbReference type="Google" id="ProtNLM"/>
    </source>
</evidence>
<evidence type="ECO:0000313" key="2">
    <source>
        <dbReference type="EMBL" id="CAA9371093.1"/>
    </source>
</evidence>
<keyword evidence="1" id="KW-0732">Signal</keyword>
<dbReference type="AlphaFoldDB" id="A0A6J4MWW2"/>
<dbReference type="PROSITE" id="PS51257">
    <property type="entry name" value="PROKAR_LIPOPROTEIN"/>
    <property type="match status" value="1"/>
</dbReference>
<feature type="signal peptide" evidence="1">
    <location>
        <begin position="1"/>
        <end position="26"/>
    </location>
</feature>
<reference evidence="2" key="1">
    <citation type="submission" date="2020-02" db="EMBL/GenBank/DDBJ databases">
        <authorList>
            <person name="Meier V. D."/>
        </authorList>
    </citation>
    <scope>NUCLEOTIDE SEQUENCE</scope>
    <source>
        <strain evidence="2">AVDCRST_MAG47</strain>
    </source>
</reference>
<evidence type="ECO:0000256" key="1">
    <source>
        <dbReference type="SAM" id="SignalP"/>
    </source>
</evidence>
<organism evidence="2">
    <name type="scientific">uncultured Nocardioidaceae bacterium</name>
    <dbReference type="NCBI Taxonomy" id="253824"/>
    <lineage>
        <taxon>Bacteria</taxon>
        <taxon>Bacillati</taxon>
        <taxon>Actinomycetota</taxon>
        <taxon>Actinomycetes</taxon>
        <taxon>Propionibacteriales</taxon>
        <taxon>Nocardioidaceae</taxon>
        <taxon>environmental samples</taxon>
    </lineage>
</organism>
<accession>A0A6J4MWW2</accession>